<dbReference type="AlphaFoldDB" id="A0A075MG34"/>
<dbReference type="Proteomes" id="UP000288730">
    <property type="component" value="Unassembled WGS sequence"/>
</dbReference>
<gene>
    <name evidence="3" type="ORF">EPS76_14615</name>
    <name evidence="2" type="ORF">HKA49_004253</name>
</gene>
<reference evidence="2" key="4">
    <citation type="submission" date="2020-04" db="EMBL/GenBank/DDBJ databases">
        <authorList>
            <consortium name="NCBI Pathogen Detection Project"/>
        </authorList>
    </citation>
    <scope>NUCLEOTIDE SEQUENCE</scope>
    <source>
        <strain evidence="2">TW14994</strain>
    </source>
</reference>
<name>A0A075MG34_ECOLX</name>
<reference evidence="1" key="1">
    <citation type="journal article" date="2014" name="J. Antimicrob. Chemother.">
        <title>Nucleotide sequences of 16 transmissible plasmids identified in nine multidrug-resistant Escherichia coli isolates expressing an ESBL phenotype isolated from food-producing animals and healthy humans.</title>
        <authorList>
            <person name="Wang J."/>
            <person name="Stephan R."/>
            <person name="Power K."/>
            <person name="Yan Q."/>
            <person name="Hachler H."/>
            <person name="Fanning S."/>
        </authorList>
    </citation>
    <scope>NUCLEOTIDE SEQUENCE</scope>
    <source>
        <strain evidence="1">Human-1519</strain>
        <plasmid evidence="1">pH1519-76</plasmid>
    </source>
</reference>
<reference evidence="3 4" key="3">
    <citation type="submission" date="2019-01" db="EMBL/GenBank/DDBJ databases">
        <title>Genomic analysis of febrile catheter-associated UTI E. coli isolates.</title>
        <authorList>
            <person name="Potter R."/>
            <person name="Zou Z."/>
            <person name="Henderson J."/>
            <person name="Dantas G."/>
        </authorList>
    </citation>
    <scope>NUCLEOTIDE SEQUENCE [LARGE SCALE GENOMIC DNA]</scope>
    <source>
        <strain evidence="3 4">29_CAASB</strain>
    </source>
</reference>
<dbReference type="EMBL" id="DABFUC010000028">
    <property type="protein sequence ID" value="HAI8960000.1"/>
    <property type="molecule type" value="Genomic_DNA"/>
</dbReference>
<proteinExistence type="predicted"/>
<dbReference type="PATRIC" id="fig|562.7269.peg.5067"/>
<reference evidence="2 5" key="2">
    <citation type="journal article" date="2018" name="Genome Biol.">
        <title>SKESA: strategic k-mer extension for scrupulous assemblies.</title>
        <authorList>
            <person name="Souvorov A."/>
            <person name="Agarwala R."/>
            <person name="Lipman D.J."/>
        </authorList>
    </citation>
    <scope>NUCLEOTIDE SEQUENCE [LARGE SCALE GENOMIC DNA]</scope>
    <source>
        <strain evidence="2 5">TW14994</strain>
    </source>
</reference>
<protein>
    <submittedName>
        <fullName evidence="1">Uncharacterized protein</fullName>
    </submittedName>
</protein>
<evidence type="ECO:0000313" key="2">
    <source>
        <dbReference type="EMBL" id="HAI8960000.1"/>
    </source>
</evidence>
<dbReference type="RefSeq" id="WP_000272716.1">
    <property type="nucleotide sequence ID" value="NC_025177.1"/>
</dbReference>
<evidence type="ECO:0000313" key="4">
    <source>
        <dbReference type="Proteomes" id="UP000288730"/>
    </source>
</evidence>
<organism evidence="1">
    <name type="scientific">Escherichia coli</name>
    <dbReference type="NCBI Taxonomy" id="562"/>
    <lineage>
        <taxon>Bacteria</taxon>
        <taxon>Pseudomonadati</taxon>
        <taxon>Pseudomonadota</taxon>
        <taxon>Gammaproteobacteria</taxon>
        <taxon>Enterobacterales</taxon>
        <taxon>Enterobacteriaceae</taxon>
        <taxon>Escherichia</taxon>
    </lineage>
</organism>
<dbReference type="EMBL" id="KJ484631">
    <property type="protein sequence ID" value="AIF78171.1"/>
    <property type="molecule type" value="Genomic_DNA"/>
</dbReference>
<dbReference type="EMBL" id="SCJN01000108">
    <property type="protein sequence ID" value="RXD15737.1"/>
    <property type="molecule type" value="Genomic_DNA"/>
</dbReference>
<geneLocation type="plasmid" evidence="1">
    <name>pH1519-76</name>
</geneLocation>
<evidence type="ECO:0000313" key="5">
    <source>
        <dbReference type="Proteomes" id="UP000842385"/>
    </source>
</evidence>
<dbReference type="GeneID" id="57431559"/>
<accession>A0A075MG34</accession>
<dbReference type="Proteomes" id="UP000842385">
    <property type="component" value="Unassembled WGS sequence"/>
</dbReference>
<evidence type="ECO:0000313" key="1">
    <source>
        <dbReference type="EMBL" id="AIF78171.1"/>
    </source>
</evidence>
<sequence>MYEDMLFSLSYEQMTQMAEEEIKQCDFRRDGTHYVWEVNKAHDILRFWYLLALRGHTGLATTRVEADYKRLKTLISQRNEGQ</sequence>
<evidence type="ECO:0000313" key="3">
    <source>
        <dbReference type="EMBL" id="RXD15737.1"/>
    </source>
</evidence>
<keyword evidence="1" id="KW-0614">Plasmid</keyword>